<comment type="caution">
    <text evidence="5">The sequence shown here is derived from an EMBL/GenBank/DDBJ whole genome shotgun (WGS) entry which is preliminary data.</text>
</comment>
<feature type="compositionally biased region" description="Polar residues" evidence="2">
    <location>
        <begin position="54"/>
        <end position="77"/>
    </location>
</feature>
<dbReference type="PANTHER" id="PTHR46353:SF5">
    <property type="entry name" value="ZINC FINGER PROTEIN 5"/>
    <property type="match status" value="1"/>
</dbReference>
<evidence type="ECO:0000313" key="5">
    <source>
        <dbReference type="EMBL" id="KAF4400664.1"/>
    </source>
</evidence>
<evidence type="ECO:0000313" key="4">
    <source>
        <dbReference type="EMBL" id="KAF4391662.1"/>
    </source>
</evidence>
<organism evidence="5 7">
    <name type="scientific">Cannabis sativa</name>
    <name type="common">Hemp</name>
    <name type="synonym">Marijuana</name>
    <dbReference type="NCBI Taxonomy" id="3483"/>
    <lineage>
        <taxon>Eukaryota</taxon>
        <taxon>Viridiplantae</taxon>
        <taxon>Streptophyta</taxon>
        <taxon>Embryophyta</taxon>
        <taxon>Tracheophyta</taxon>
        <taxon>Spermatophyta</taxon>
        <taxon>Magnoliopsida</taxon>
        <taxon>eudicotyledons</taxon>
        <taxon>Gunneridae</taxon>
        <taxon>Pentapetalae</taxon>
        <taxon>rosids</taxon>
        <taxon>fabids</taxon>
        <taxon>Rosales</taxon>
        <taxon>Cannabaceae</taxon>
        <taxon>Cannabis</taxon>
    </lineage>
</organism>
<evidence type="ECO:0000256" key="2">
    <source>
        <dbReference type="SAM" id="MobiDB-lite"/>
    </source>
</evidence>
<dbReference type="Gene3D" id="3.30.160.60">
    <property type="entry name" value="Classic Zinc Finger"/>
    <property type="match status" value="1"/>
</dbReference>
<dbReference type="InterPro" id="IPR013087">
    <property type="entry name" value="Znf_C2H2_type"/>
</dbReference>
<dbReference type="PANTHER" id="PTHR46353">
    <property type="entry name" value="ZINC FINGER PROTEIN 5"/>
    <property type="match status" value="1"/>
</dbReference>
<evidence type="ECO:0000256" key="1">
    <source>
        <dbReference type="PROSITE-ProRule" id="PRU00042"/>
    </source>
</evidence>
<dbReference type="AlphaFoldDB" id="A0A7J6HZF0"/>
<keyword evidence="1" id="KW-0863">Zinc-finger</keyword>
<dbReference type="GO" id="GO:0000976">
    <property type="term" value="F:transcription cis-regulatory region binding"/>
    <property type="evidence" value="ECO:0007669"/>
    <property type="project" value="TreeGrafter"/>
</dbReference>
<dbReference type="Proteomes" id="UP000525078">
    <property type="component" value="Unassembled WGS sequence"/>
</dbReference>
<dbReference type="Pfam" id="PF13912">
    <property type="entry name" value="zf-C2H2_6"/>
    <property type="match status" value="1"/>
</dbReference>
<sequence>MAKGPSTHIHPSSCDGISEHDHHGYSAGSSIEKKLKLFGFELNPYKNDGDSVTIKGSSSAEVDESVNSSNSASYGTDNNNNNSKISSKDLKSTTNDQQQAEDNKKFECQYCLKEFANSQALGGHQNAHKKERMKKKRLQLQARKASINYYLQPFQNNPAAFSYHHHHNTTPLFFDSNSYASEFTLYDESQQISFNPFDSDNSHFHQAATASHQLSKWYSLPPCSNVHFQQDNTTSSSSSSSSSFNKFTLTTHAHAAAPPEMTTTSVIFKPSPLSNTAPIKQGCKSLDLHLGIGFDSNIQSST</sequence>
<protein>
    <recommendedName>
        <fullName evidence="3">C2H2-type domain-containing protein</fullName>
    </recommendedName>
</protein>
<dbReference type="GO" id="GO:0010090">
    <property type="term" value="P:trichome morphogenesis"/>
    <property type="evidence" value="ECO:0007669"/>
    <property type="project" value="InterPro"/>
</dbReference>
<dbReference type="GO" id="GO:0005634">
    <property type="term" value="C:nucleus"/>
    <property type="evidence" value="ECO:0007669"/>
    <property type="project" value="TreeGrafter"/>
</dbReference>
<feature type="region of interest" description="Disordered" evidence="2">
    <location>
        <begin position="1"/>
        <end position="26"/>
    </location>
</feature>
<dbReference type="GO" id="GO:0008270">
    <property type="term" value="F:zinc ion binding"/>
    <property type="evidence" value="ECO:0007669"/>
    <property type="project" value="UniProtKB-KW"/>
</dbReference>
<dbReference type="PROSITE" id="PS00028">
    <property type="entry name" value="ZINC_FINGER_C2H2_1"/>
    <property type="match status" value="1"/>
</dbReference>
<feature type="region of interest" description="Disordered" evidence="2">
    <location>
        <begin position="49"/>
        <end position="98"/>
    </location>
</feature>
<evidence type="ECO:0000313" key="7">
    <source>
        <dbReference type="Proteomes" id="UP000583929"/>
    </source>
</evidence>
<dbReference type="SUPFAM" id="SSF57667">
    <property type="entry name" value="beta-beta-alpha zinc fingers"/>
    <property type="match status" value="1"/>
</dbReference>
<dbReference type="PROSITE" id="PS50157">
    <property type="entry name" value="ZINC_FINGER_C2H2_2"/>
    <property type="match status" value="1"/>
</dbReference>
<dbReference type="InterPro" id="IPR036236">
    <property type="entry name" value="Znf_C2H2_sf"/>
</dbReference>
<evidence type="ECO:0000313" key="6">
    <source>
        <dbReference type="Proteomes" id="UP000525078"/>
    </source>
</evidence>
<gene>
    <name evidence="4" type="ORF">F8388_005427</name>
    <name evidence="5" type="ORF">G4B88_023072</name>
</gene>
<accession>A0A7J6HZF0</accession>
<dbReference type="GO" id="GO:0003700">
    <property type="term" value="F:DNA-binding transcription factor activity"/>
    <property type="evidence" value="ECO:0007669"/>
    <property type="project" value="TreeGrafter"/>
</dbReference>
<dbReference type="GO" id="GO:0009740">
    <property type="term" value="P:gibberellic acid mediated signaling pathway"/>
    <property type="evidence" value="ECO:0007669"/>
    <property type="project" value="TreeGrafter"/>
</dbReference>
<name>A0A7J6HZF0_CANSA</name>
<keyword evidence="7" id="KW-1185">Reference proteome</keyword>
<keyword evidence="1" id="KW-0479">Metal-binding</keyword>
<evidence type="ECO:0000259" key="3">
    <source>
        <dbReference type="PROSITE" id="PS50157"/>
    </source>
</evidence>
<feature type="domain" description="C2H2-type" evidence="3">
    <location>
        <begin position="106"/>
        <end position="133"/>
    </location>
</feature>
<dbReference type="Proteomes" id="UP000583929">
    <property type="component" value="Unassembled WGS sequence"/>
</dbReference>
<dbReference type="GO" id="GO:0009736">
    <property type="term" value="P:cytokinin-activated signaling pathway"/>
    <property type="evidence" value="ECO:0007669"/>
    <property type="project" value="TreeGrafter"/>
</dbReference>
<reference evidence="6 7" key="1">
    <citation type="journal article" date="2020" name="bioRxiv">
        <title>Sequence and annotation of 42 cannabis genomes reveals extensive copy number variation in cannabinoid synthesis and pathogen resistance genes.</title>
        <authorList>
            <person name="Mckernan K.J."/>
            <person name="Helbert Y."/>
            <person name="Kane L.T."/>
            <person name="Ebling H."/>
            <person name="Zhang L."/>
            <person name="Liu B."/>
            <person name="Eaton Z."/>
            <person name="Mclaughlin S."/>
            <person name="Kingan S."/>
            <person name="Baybayan P."/>
            <person name="Concepcion G."/>
            <person name="Jordan M."/>
            <person name="Riva A."/>
            <person name="Barbazuk W."/>
            <person name="Harkins T."/>
        </authorList>
    </citation>
    <scope>NUCLEOTIDE SEQUENCE [LARGE SCALE GENOMIC DNA]</scope>
    <source>
        <strain evidence="6 7">cv. Jamaican Lion 4</strain>
        <strain evidence="5">Father</strain>
        <strain evidence="4">Mother</strain>
        <tissue evidence="5">Leaf</tissue>
    </source>
</reference>
<dbReference type="EMBL" id="JAATIP010000022">
    <property type="protein sequence ID" value="KAF4391662.1"/>
    <property type="molecule type" value="Genomic_DNA"/>
</dbReference>
<keyword evidence="1" id="KW-0862">Zinc</keyword>
<dbReference type="InterPro" id="IPR044299">
    <property type="entry name" value="GIS3/ZFP5/ZFP6"/>
</dbReference>
<dbReference type="EMBL" id="JAATIQ010000016">
    <property type="protein sequence ID" value="KAF4400664.1"/>
    <property type="molecule type" value="Genomic_DNA"/>
</dbReference>
<proteinExistence type="predicted"/>